<reference evidence="1 2" key="1">
    <citation type="submission" date="2021-03" db="EMBL/GenBank/DDBJ databases">
        <title>Winogradskyella sp. nov., isolated from costal sediment.</title>
        <authorList>
            <person name="Gao C."/>
        </authorList>
    </citation>
    <scope>NUCLEOTIDE SEQUENCE [LARGE SCALE GENOMIC DNA]</scope>
    <source>
        <strain evidence="1 2">DF17</strain>
    </source>
</reference>
<accession>A0ABS3T0R6</accession>
<sequence>MQGQEDVNTFMGFIKIQDSLLIKYKVELQQENGVVSGFSLTDFGGEHETKSRIEGTYNEERSLLSFREVELIYTKSLYEEQDFCNIHLEPTKFKWDSGKLMGNFKGKFNDGTECINGEIAMNSIEKIDKRITKFTKKLKNSRRVPDSIKQQLDKMKIVDTLNLNVLKKDEVTSILTASKKITCTIYDGGQIDKDVITVYKNGKILLYKYEISDTKKILTIPLTDKRSRITIESNSVGTIGENTTFIEISDGVNNIRTMTNLKIDEKTDIDVILK</sequence>
<organism evidence="1 2">
    <name type="scientific">Winogradskyella pelagia</name>
    <dbReference type="NCBI Taxonomy" id="2819984"/>
    <lineage>
        <taxon>Bacteria</taxon>
        <taxon>Pseudomonadati</taxon>
        <taxon>Bacteroidota</taxon>
        <taxon>Flavobacteriia</taxon>
        <taxon>Flavobacteriales</taxon>
        <taxon>Flavobacteriaceae</taxon>
        <taxon>Winogradskyella</taxon>
    </lineage>
</organism>
<keyword evidence="2" id="KW-1185">Reference proteome</keyword>
<evidence type="ECO:0000313" key="2">
    <source>
        <dbReference type="Proteomes" id="UP000676776"/>
    </source>
</evidence>
<comment type="caution">
    <text evidence="1">The sequence shown here is derived from an EMBL/GenBank/DDBJ whole genome shotgun (WGS) entry which is preliminary data.</text>
</comment>
<evidence type="ECO:0000313" key="1">
    <source>
        <dbReference type="EMBL" id="MBO3116339.1"/>
    </source>
</evidence>
<protein>
    <submittedName>
        <fullName evidence="1">Uncharacterized protein</fullName>
    </submittedName>
</protein>
<dbReference type="EMBL" id="JAGEVF010000004">
    <property type="protein sequence ID" value="MBO3116339.1"/>
    <property type="molecule type" value="Genomic_DNA"/>
</dbReference>
<name>A0ABS3T0R6_9FLAO</name>
<proteinExistence type="predicted"/>
<dbReference type="Proteomes" id="UP000676776">
    <property type="component" value="Unassembled WGS sequence"/>
</dbReference>
<gene>
    <name evidence="1" type="ORF">J4050_06250</name>
</gene>